<dbReference type="EMBL" id="VHSG01000006">
    <property type="protein sequence ID" value="TQV84232.1"/>
    <property type="molecule type" value="Genomic_DNA"/>
</dbReference>
<dbReference type="OrthoDB" id="9802525at2"/>
<accession>A0A545U436</accession>
<sequence>MYKVIHLITGLSTGGAERALCNVLQGGVSKDFDNLVVSLTDEGTVGASIRALGVPVATLGMQRGRPSISSVFKLRNIIYKFQPDLIQGWMYHGNLVSTFASKMARKQTKVVWNIRHSVYNMKDEKPSTRFIIYLNRLFSTVPDTILYNSQTSRQQHEALGFSKYKGKVLPNGFDLKLFSYSHNTRSRMREGLGIPANSFVVGHVARFHPMKNHMSFLKVTTSLVSRYPGLYVVLCGRDVVIENRELSSLIPVSLRNRFRLLGERNDIPGVMSVMDIFCQSSWSEAFPNVLGEAMASSLPCVATDVGDSASIVGDSGIIVPPRDEAALEAGIEKLLLASDEERSFLKVRAKEKIHKCYALNNVVVGYKSLYRDLL</sequence>
<dbReference type="Pfam" id="PF13692">
    <property type="entry name" value="Glyco_trans_1_4"/>
    <property type="match status" value="1"/>
</dbReference>
<feature type="domain" description="Glycosyltransferase subfamily 4-like N-terminal" evidence="1">
    <location>
        <begin position="14"/>
        <end position="176"/>
    </location>
</feature>
<reference evidence="2 3" key="1">
    <citation type="submission" date="2019-06" db="EMBL/GenBank/DDBJ databases">
        <title>Whole genome sequence for Cellvibrionaceae sp. R142.</title>
        <authorList>
            <person name="Wang G."/>
        </authorList>
    </citation>
    <scope>NUCLEOTIDE SEQUENCE [LARGE SCALE GENOMIC DNA]</scope>
    <source>
        <strain evidence="2 3">R142</strain>
    </source>
</reference>
<evidence type="ECO:0000313" key="3">
    <source>
        <dbReference type="Proteomes" id="UP000319732"/>
    </source>
</evidence>
<dbReference type="PANTHER" id="PTHR12526:SF630">
    <property type="entry name" value="GLYCOSYLTRANSFERASE"/>
    <property type="match status" value="1"/>
</dbReference>
<dbReference type="Gene3D" id="3.40.50.2000">
    <property type="entry name" value="Glycogen Phosphorylase B"/>
    <property type="match status" value="2"/>
</dbReference>
<dbReference type="RefSeq" id="WP_142903312.1">
    <property type="nucleotide sequence ID" value="NZ_ML660089.1"/>
</dbReference>
<dbReference type="InterPro" id="IPR028098">
    <property type="entry name" value="Glyco_trans_4-like_N"/>
</dbReference>
<dbReference type="Proteomes" id="UP000319732">
    <property type="component" value="Unassembled WGS sequence"/>
</dbReference>
<name>A0A545U436_9GAMM</name>
<dbReference type="GO" id="GO:0016757">
    <property type="term" value="F:glycosyltransferase activity"/>
    <property type="evidence" value="ECO:0007669"/>
    <property type="project" value="UniProtKB-ARBA"/>
</dbReference>
<proteinExistence type="predicted"/>
<keyword evidence="2" id="KW-0808">Transferase</keyword>
<dbReference type="PANTHER" id="PTHR12526">
    <property type="entry name" value="GLYCOSYLTRANSFERASE"/>
    <property type="match status" value="1"/>
</dbReference>
<dbReference type="CDD" id="cd03807">
    <property type="entry name" value="GT4_WbnK-like"/>
    <property type="match status" value="1"/>
</dbReference>
<evidence type="ECO:0000313" key="2">
    <source>
        <dbReference type="EMBL" id="TQV84232.1"/>
    </source>
</evidence>
<dbReference type="AlphaFoldDB" id="A0A545U436"/>
<evidence type="ECO:0000259" key="1">
    <source>
        <dbReference type="Pfam" id="PF13439"/>
    </source>
</evidence>
<dbReference type="SUPFAM" id="SSF53756">
    <property type="entry name" value="UDP-Glycosyltransferase/glycogen phosphorylase"/>
    <property type="match status" value="1"/>
</dbReference>
<organism evidence="2 3">
    <name type="scientific">Exilibacterium tricleocarpae</name>
    <dbReference type="NCBI Taxonomy" id="2591008"/>
    <lineage>
        <taxon>Bacteria</taxon>
        <taxon>Pseudomonadati</taxon>
        <taxon>Pseudomonadota</taxon>
        <taxon>Gammaproteobacteria</taxon>
        <taxon>Cellvibrionales</taxon>
        <taxon>Cellvibrionaceae</taxon>
        <taxon>Exilibacterium</taxon>
    </lineage>
</organism>
<keyword evidence="3" id="KW-1185">Reference proteome</keyword>
<dbReference type="Pfam" id="PF13439">
    <property type="entry name" value="Glyco_transf_4"/>
    <property type="match status" value="1"/>
</dbReference>
<gene>
    <name evidence="2" type="ORF">FKG94_06125</name>
</gene>
<comment type="caution">
    <text evidence="2">The sequence shown here is derived from an EMBL/GenBank/DDBJ whole genome shotgun (WGS) entry which is preliminary data.</text>
</comment>
<protein>
    <submittedName>
        <fullName evidence="2">Glycosyltransferase</fullName>
    </submittedName>
</protein>